<name>A0ABC9P2Z6_ENTFL</name>
<evidence type="ECO:0000313" key="2">
    <source>
        <dbReference type="EMBL" id="EFU89276.1"/>
    </source>
</evidence>
<dbReference type="EMBL" id="AEBE01000120">
    <property type="protein sequence ID" value="EFU89276.1"/>
    <property type="molecule type" value="Genomic_DNA"/>
</dbReference>
<comment type="caution">
    <text evidence="2">The sequence shown here is derived from an EMBL/GenBank/DDBJ whole genome shotgun (WGS) entry which is preliminary data.</text>
</comment>
<feature type="compositionally biased region" description="Polar residues" evidence="1">
    <location>
        <begin position="13"/>
        <end position="27"/>
    </location>
</feature>
<evidence type="ECO:0000256" key="1">
    <source>
        <dbReference type="SAM" id="MobiDB-lite"/>
    </source>
</evidence>
<evidence type="ECO:0000313" key="3">
    <source>
        <dbReference type="Proteomes" id="UP000004933"/>
    </source>
</evidence>
<protein>
    <submittedName>
        <fullName evidence="2">Uncharacterized protein</fullName>
    </submittedName>
</protein>
<feature type="region of interest" description="Disordered" evidence="1">
    <location>
        <begin position="1"/>
        <end position="58"/>
    </location>
</feature>
<gene>
    <name evidence="2" type="ORF">HMPREF9511_02722</name>
</gene>
<accession>A0ABC9P2Z6</accession>
<feature type="compositionally biased region" description="Basic and acidic residues" evidence="1">
    <location>
        <begin position="49"/>
        <end position="58"/>
    </location>
</feature>
<sequence>MNESELQGFSPDSWENFSRRGQQQTTLGPKKRRSSSGLAGGVCGVSKAESARDFSDQL</sequence>
<dbReference type="Proteomes" id="UP000004933">
    <property type="component" value="Unassembled WGS sequence"/>
</dbReference>
<dbReference type="AlphaFoldDB" id="A0ABC9P2Z6"/>
<reference evidence="2 3" key="1">
    <citation type="submission" date="2010-09" db="EMBL/GenBank/DDBJ databases">
        <authorList>
            <person name="Weinstock G."/>
            <person name="Sodergren E."/>
            <person name="Clifton S."/>
            <person name="Fulton L."/>
            <person name="Fulton B."/>
            <person name="Courtney L."/>
            <person name="Fronick C."/>
            <person name="Harrison M."/>
            <person name="Strong C."/>
            <person name="Farmer C."/>
            <person name="Delahaunty K."/>
            <person name="Markovic C."/>
            <person name="Hall O."/>
            <person name="Minx P."/>
            <person name="Tomlinson C."/>
            <person name="Mitreva M."/>
            <person name="Hou S."/>
            <person name="Chen J."/>
            <person name="Wollam A."/>
            <person name="Pepin K.H."/>
            <person name="Johnson M."/>
            <person name="Bhonagiri V."/>
            <person name="Zhang X."/>
            <person name="Suruliraj S."/>
            <person name="Warren W."/>
            <person name="Chinwalla A."/>
            <person name="Mardis E.R."/>
            <person name="Wilson R.K."/>
        </authorList>
    </citation>
    <scope>NUCLEOTIDE SEQUENCE [LARGE SCALE GENOMIC DNA]</scope>
    <source>
        <strain evidence="2 3">TX0630</strain>
    </source>
</reference>
<organism evidence="2 3">
    <name type="scientific">Enterococcus faecalis TX0630</name>
    <dbReference type="NCBI Taxonomy" id="749508"/>
    <lineage>
        <taxon>Bacteria</taxon>
        <taxon>Bacillati</taxon>
        <taxon>Bacillota</taxon>
        <taxon>Bacilli</taxon>
        <taxon>Lactobacillales</taxon>
        <taxon>Enterococcaceae</taxon>
        <taxon>Enterococcus</taxon>
    </lineage>
</organism>
<proteinExistence type="predicted"/>